<dbReference type="CDD" id="cd11378">
    <property type="entry name" value="DUF296"/>
    <property type="match status" value="1"/>
</dbReference>
<comment type="caution">
    <text evidence="2">The sequence shown here is derived from an EMBL/GenBank/DDBJ whole genome shotgun (WGS) entry which is preliminary data.</text>
</comment>
<sequence length="153" mass="16019">MRSAQITTGRQWMLVLDPGEELLETITAWCVGAGVAQATVTLFGAFRSVRLIGTNAPLADEEPPLADAVDIAYLEGVGSGTITSVGGTPRPHIHVAAGVKSQGSTAYAGHLLRGEVHYTVEVTVTEVVSPTFALRPDSAAFGLTCLHFTNGEE</sequence>
<dbReference type="InterPro" id="IPR005175">
    <property type="entry name" value="PPC_dom"/>
</dbReference>
<accession>A0ABU7V3H3</accession>
<reference evidence="2 3" key="1">
    <citation type="submission" date="2024-01" db="EMBL/GenBank/DDBJ databases">
        <title>the genome sequence of strain Microbacterium schleiferi NBRC 15075.</title>
        <authorList>
            <person name="Ding Y."/>
            <person name="Zhang G."/>
        </authorList>
    </citation>
    <scope>NUCLEOTIDE SEQUENCE [LARGE SCALE GENOMIC DNA]</scope>
    <source>
        <strain evidence="2 3">NBRC 15075</strain>
    </source>
</reference>
<keyword evidence="3" id="KW-1185">Reference proteome</keyword>
<evidence type="ECO:0000313" key="3">
    <source>
        <dbReference type="Proteomes" id="UP001351900"/>
    </source>
</evidence>
<gene>
    <name evidence="2" type="ORF">V2V91_03615</name>
</gene>
<dbReference type="Gene3D" id="3.30.1330.80">
    <property type="entry name" value="Hypothetical protein, similar to alpha- acetolactate decarboxylase, domain 2"/>
    <property type="match status" value="1"/>
</dbReference>
<dbReference type="EMBL" id="JAZHOV010000002">
    <property type="protein sequence ID" value="MEF2254227.1"/>
    <property type="molecule type" value="Genomic_DNA"/>
</dbReference>
<feature type="domain" description="PPC" evidence="1">
    <location>
        <begin position="6"/>
        <end position="149"/>
    </location>
</feature>
<dbReference type="Pfam" id="PF03479">
    <property type="entry name" value="PCC"/>
    <property type="match status" value="1"/>
</dbReference>
<evidence type="ECO:0000313" key="2">
    <source>
        <dbReference type="EMBL" id="MEF2254227.1"/>
    </source>
</evidence>
<dbReference type="SUPFAM" id="SSF117856">
    <property type="entry name" value="AF0104/ALDC/Ptd012-like"/>
    <property type="match status" value="1"/>
</dbReference>
<dbReference type="Proteomes" id="UP001351900">
    <property type="component" value="Unassembled WGS sequence"/>
</dbReference>
<proteinExistence type="predicted"/>
<name>A0ABU7V3H3_9MICO</name>
<dbReference type="PROSITE" id="PS51742">
    <property type="entry name" value="PPC"/>
    <property type="match status" value="1"/>
</dbReference>
<dbReference type="RefSeq" id="WP_292713150.1">
    <property type="nucleotide sequence ID" value="NZ_BAAAUO010000005.1"/>
</dbReference>
<organism evidence="2 3">
    <name type="scientific">Microbacterium schleiferi</name>
    <dbReference type="NCBI Taxonomy" id="69362"/>
    <lineage>
        <taxon>Bacteria</taxon>
        <taxon>Bacillati</taxon>
        <taxon>Actinomycetota</taxon>
        <taxon>Actinomycetes</taxon>
        <taxon>Micrococcales</taxon>
        <taxon>Microbacteriaceae</taxon>
        <taxon>Microbacterium</taxon>
    </lineage>
</organism>
<evidence type="ECO:0000259" key="1">
    <source>
        <dbReference type="PROSITE" id="PS51742"/>
    </source>
</evidence>
<protein>
    <submittedName>
        <fullName evidence="2">DUF296 domain-containing protein</fullName>
    </submittedName>
</protein>